<keyword evidence="1" id="KW-1003">Cell membrane</keyword>
<organism evidence="7 8">
    <name type="scientific">Chitinophaga tropicalis</name>
    <dbReference type="NCBI Taxonomy" id="2683588"/>
    <lineage>
        <taxon>Bacteria</taxon>
        <taxon>Pseudomonadati</taxon>
        <taxon>Bacteroidota</taxon>
        <taxon>Chitinophagia</taxon>
        <taxon>Chitinophagales</taxon>
        <taxon>Chitinophagaceae</taxon>
        <taxon>Chitinophaga</taxon>
    </lineage>
</organism>
<dbReference type="GO" id="GO:0015221">
    <property type="term" value="F:lipopolysaccharide transmembrane transporter activity"/>
    <property type="evidence" value="ECO:0007669"/>
    <property type="project" value="InterPro"/>
</dbReference>
<evidence type="ECO:0000256" key="4">
    <source>
        <dbReference type="ARBA" id="ARBA00022989"/>
    </source>
</evidence>
<evidence type="ECO:0000256" key="6">
    <source>
        <dbReference type="SAM" id="SignalP"/>
    </source>
</evidence>
<evidence type="ECO:0000256" key="3">
    <source>
        <dbReference type="ARBA" id="ARBA00022692"/>
    </source>
</evidence>
<dbReference type="PANTHER" id="PTHR37481:SF1">
    <property type="entry name" value="LIPOPOLYSACCHARIDE EXPORT SYSTEM PROTEIN LPTC"/>
    <property type="match status" value="1"/>
</dbReference>
<keyword evidence="4" id="KW-1133">Transmembrane helix</keyword>
<evidence type="ECO:0000313" key="7">
    <source>
        <dbReference type="EMBL" id="MVT06910.1"/>
    </source>
</evidence>
<dbReference type="NCBIfam" id="TIGR04409">
    <property type="entry name" value="LptC_YrbK"/>
    <property type="match status" value="1"/>
</dbReference>
<keyword evidence="6" id="KW-0732">Signal</keyword>
<protein>
    <submittedName>
        <fullName evidence="7">LPS export ABC transporter periplasmic protein LptC</fullName>
    </submittedName>
</protein>
<keyword evidence="3" id="KW-0812">Transmembrane</keyword>
<dbReference type="EMBL" id="WRXN01000001">
    <property type="protein sequence ID" value="MVT06910.1"/>
    <property type="molecule type" value="Genomic_DNA"/>
</dbReference>
<dbReference type="GO" id="GO:0017089">
    <property type="term" value="F:glycolipid transfer activity"/>
    <property type="evidence" value="ECO:0007669"/>
    <property type="project" value="TreeGrafter"/>
</dbReference>
<dbReference type="InterPro" id="IPR052363">
    <property type="entry name" value="LPS_export_LptC"/>
</dbReference>
<evidence type="ECO:0000256" key="2">
    <source>
        <dbReference type="ARBA" id="ARBA00022519"/>
    </source>
</evidence>
<dbReference type="Gene3D" id="2.60.450.10">
    <property type="entry name" value="Lipopolysaccharide (LPS) transport protein A like domain"/>
    <property type="match status" value="1"/>
</dbReference>
<dbReference type="Pfam" id="PF06835">
    <property type="entry name" value="LptC"/>
    <property type="match status" value="1"/>
</dbReference>
<proteinExistence type="predicted"/>
<keyword evidence="5" id="KW-0472">Membrane</keyword>
<dbReference type="PANTHER" id="PTHR37481">
    <property type="entry name" value="LIPOPOLYSACCHARIDE EXPORT SYSTEM PROTEIN LPTC"/>
    <property type="match status" value="1"/>
</dbReference>
<comment type="caution">
    <text evidence="7">The sequence shown here is derived from an EMBL/GenBank/DDBJ whole genome shotgun (WGS) entry which is preliminary data.</text>
</comment>
<dbReference type="GO" id="GO:0005886">
    <property type="term" value="C:plasma membrane"/>
    <property type="evidence" value="ECO:0007669"/>
    <property type="project" value="InterPro"/>
</dbReference>
<dbReference type="GO" id="GO:0030288">
    <property type="term" value="C:outer membrane-bounded periplasmic space"/>
    <property type="evidence" value="ECO:0007669"/>
    <property type="project" value="TreeGrafter"/>
</dbReference>
<keyword evidence="2" id="KW-0997">Cell inner membrane</keyword>
<evidence type="ECO:0000313" key="8">
    <source>
        <dbReference type="Proteomes" id="UP000461730"/>
    </source>
</evidence>
<name>A0A7K1TY06_9BACT</name>
<dbReference type="InterPro" id="IPR010664">
    <property type="entry name" value="LipoPS_assembly_LptC-rel"/>
</dbReference>
<accession>A0A7K1TY06</accession>
<feature type="chain" id="PRO_5029660374" evidence="6">
    <location>
        <begin position="22"/>
        <end position="186"/>
    </location>
</feature>
<dbReference type="Proteomes" id="UP000461730">
    <property type="component" value="Unassembled WGS sequence"/>
</dbReference>
<gene>
    <name evidence="7" type="primary">lptC</name>
    <name evidence="7" type="ORF">GO493_01450</name>
</gene>
<dbReference type="InterPro" id="IPR026265">
    <property type="entry name" value="LptC"/>
</dbReference>
<sequence>MNMNKIIARVAFVFSFLVLVACENDMEAIMNLDKKTAAVEEGKDIESMYSQLGKVKAKLTAPSMLRHLQAPVYVEFNKGLKVLFFNDTLDVESTLTARYGKYFENDANIYLRDHVVVINKKGERLDCEELNWDSKKEIFYSNKPVRISTATDTLYGTGLESNQDFSNYTILHPSGPFVLQDSTTLQ</sequence>
<dbReference type="AlphaFoldDB" id="A0A7K1TY06"/>
<evidence type="ECO:0000256" key="5">
    <source>
        <dbReference type="ARBA" id="ARBA00023136"/>
    </source>
</evidence>
<evidence type="ECO:0000256" key="1">
    <source>
        <dbReference type="ARBA" id="ARBA00022475"/>
    </source>
</evidence>
<keyword evidence="8" id="KW-1185">Reference proteome</keyword>
<reference evidence="7 8" key="1">
    <citation type="submission" date="2019-12" db="EMBL/GenBank/DDBJ databases">
        <title>Chitinophaga sp. strain ysch24 (GDMCC 1.1355), whole genome shotgun sequence.</title>
        <authorList>
            <person name="Zhang X."/>
        </authorList>
    </citation>
    <scope>NUCLEOTIDE SEQUENCE [LARGE SCALE GENOMIC DNA]</scope>
    <source>
        <strain evidence="8">ysch24</strain>
    </source>
</reference>
<dbReference type="PROSITE" id="PS51257">
    <property type="entry name" value="PROKAR_LIPOPROTEIN"/>
    <property type="match status" value="1"/>
</dbReference>
<feature type="signal peptide" evidence="6">
    <location>
        <begin position="1"/>
        <end position="21"/>
    </location>
</feature>